<dbReference type="HOGENOM" id="CLU_1024712_0_0_1"/>
<sequence>MIIQLKVDYSNFIQLQHVYKNIQSYPQIKNLFLFLISFHKFYLLNNLIVLINQWLPFQSIVKIILRNKFHLFVFPNMNVKECYAQIAFTLTKFHLIKPQQYKNFKNVQKQDYYELQISDQSQLKAQRLRFQIMINELEQKFKVFIQTIRQTTLKMYQEIESQEQFFYKFLTDNIALSNTSWHDINILVDILEGVKLTAHLKIKEQKLFTLQKLNSNLSNQISKLDKNLQNFTTTCQKIDQMIENQVQKIQKDIMNKIHIKWKDGIFRETGWY</sequence>
<dbReference type="Proteomes" id="UP000000600">
    <property type="component" value="Unassembled WGS sequence"/>
</dbReference>
<dbReference type="AlphaFoldDB" id="A0CA35"/>
<name>A0CA35_PARTE</name>
<dbReference type="KEGG" id="ptm:GSPATT00036431001"/>
<dbReference type="GeneID" id="5020834"/>
<evidence type="ECO:0000313" key="1">
    <source>
        <dbReference type="EMBL" id="CAK67652.1"/>
    </source>
</evidence>
<dbReference type="RefSeq" id="XP_001435049.1">
    <property type="nucleotide sequence ID" value="XM_001435012.1"/>
</dbReference>
<dbReference type="InParanoid" id="A0CA35"/>
<dbReference type="OrthoDB" id="10526415at2759"/>
<evidence type="ECO:0000313" key="2">
    <source>
        <dbReference type="Proteomes" id="UP000000600"/>
    </source>
</evidence>
<reference evidence="1 2" key="1">
    <citation type="journal article" date="2006" name="Nature">
        <title>Global trends of whole-genome duplications revealed by the ciliate Paramecium tetraurelia.</title>
        <authorList>
            <consortium name="Genoscope"/>
            <person name="Aury J.-M."/>
            <person name="Jaillon O."/>
            <person name="Duret L."/>
            <person name="Noel B."/>
            <person name="Jubin C."/>
            <person name="Porcel B.M."/>
            <person name="Segurens B."/>
            <person name="Daubin V."/>
            <person name="Anthouard V."/>
            <person name="Aiach N."/>
            <person name="Arnaiz O."/>
            <person name="Billaut A."/>
            <person name="Beisson J."/>
            <person name="Blanc I."/>
            <person name="Bouhouche K."/>
            <person name="Camara F."/>
            <person name="Duharcourt S."/>
            <person name="Guigo R."/>
            <person name="Gogendeau D."/>
            <person name="Katinka M."/>
            <person name="Keller A.-M."/>
            <person name="Kissmehl R."/>
            <person name="Klotz C."/>
            <person name="Koll F."/>
            <person name="Le Moue A."/>
            <person name="Lepere C."/>
            <person name="Malinsky S."/>
            <person name="Nowacki M."/>
            <person name="Nowak J.K."/>
            <person name="Plattner H."/>
            <person name="Poulain J."/>
            <person name="Ruiz F."/>
            <person name="Serrano V."/>
            <person name="Zagulski M."/>
            <person name="Dessen P."/>
            <person name="Betermier M."/>
            <person name="Weissenbach J."/>
            <person name="Scarpelli C."/>
            <person name="Schachter V."/>
            <person name="Sperling L."/>
            <person name="Meyer E."/>
            <person name="Cohen J."/>
            <person name="Wincker P."/>
        </authorList>
    </citation>
    <scope>NUCLEOTIDE SEQUENCE [LARGE SCALE GENOMIC DNA]</scope>
    <source>
        <strain evidence="1 2">Stock d4-2</strain>
    </source>
</reference>
<accession>A0CA35</accession>
<dbReference type="EMBL" id="CT868053">
    <property type="protein sequence ID" value="CAK67652.1"/>
    <property type="molecule type" value="Genomic_DNA"/>
</dbReference>
<protein>
    <submittedName>
        <fullName evidence="1">Uncharacterized protein</fullName>
    </submittedName>
</protein>
<gene>
    <name evidence="1" type="ORF">GSPATT00036431001</name>
</gene>
<organism evidence="1 2">
    <name type="scientific">Paramecium tetraurelia</name>
    <dbReference type="NCBI Taxonomy" id="5888"/>
    <lineage>
        <taxon>Eukaryota</taxon>
        <taxon>Sar</taxon>
        <taxon>Alveolata</taxon>
        <taxon>Ciliophora</taxon>
        <taxon>Intramacronucleata</taxon>
        <taxon>Oligohymenophorea</taxon>
        <taxon>Peniculida</taxon>
        <taxon>Parameciidae</taxon>
        <taxon>Paramecium</taxon>
    </lineage>
</organism>
<proteinExistence type="predicted"/>
<keyword evidence="2" id="KW-1185">Reference proteome</keyword>